<name>A0A917FTR7_9BACL</name>
<evidence type="ECO:0000256" key="1">
    <source>
        <dbReference type="SAM" id="Phobius"/>
    </source>
</evidence>
<reference evidence="2" key="2">
    <citation type="submission" date="2020-09" db="EMBL/GenBank/DDBJ databases">
        <authorList>
            <person name="Sun Q."/>
            <person name="Zhou Y."/>
        </authorList>
    </citation>
    <scope>NUCLEOTIDE SEQUENCE</scope>
    <source>
        <strain evidence="2">CGMCC 1.12987</strain>
    </source>
</reference>
<proteinExistence type="predicted"/>
<organism evidence="2 3">
    <name type="scientific">Paenibacillus abyssi</name>
    <dbReference type="NCBI Taxonomy" id="1340531"/>
    <lineage>
        <taxon>Bacteria</taxon>
        <taxon>Bacillati</taxon>
        <taxon>Bacillota</taxon>
        <taxon>Bacilli</taxon>
        <taxon>Bacillales</taxon>
        <taxon>Paenibacillaceae</taxon>
        <taxon>Paenibacillus</taxon>
    </lineage>
</organism>
<sequence length="68" mass="7319">MMNQMKSLIMEEEGQAMTEYGLILGLVAVAVVAILVLLRDEIISIFQGVVSSVQGSEDSASFGNLKDQ</sequence>
<gene>
    <name evidence="2" type="ORF">GCM10010916_17180</name>
</gene>
<feature type="transmembrane region" description="Helical" evidence="1">
    <location>
        <begin position="20"/>
        <end position="38"/>
    </location>
</feature>
<keyword evidence="1" id="KW-0812">Transmembrane</keyword>
<evidence type="ECO:0008006" key="4">
    <source>
        <dbReference type="Google" id="ProtNLM"/>
    </source>
</evidence>
<accession>A0A917FTR7</accession>
<evidence type="ECO:0000313" key="3">
    <source>
        <dbReference type="Proteomes" id="UP000644756"/>
    </source>
</evidence>
<dbReference type="Proteomes" id="UP000644756">
    <property type="component" value="Unassembled WGS sequence"/>
</dbReference>
<dbReference type="AlphaFoldDB" id="A0A917FTR7"/>
<comment type="caution">
    <text evidence="2">The sequence shown here is derived from an EMBL/GenBank/DDBJ whole genome shotgun (WGS) entry which is preliminary data.</text>
</comment>
<keyword evidence="3" id="KW-1185">Reference proteome</keyword>
<reference evidence="2" key="1">
    <citation type="journal article" date="2014" name="Int. J. Syst. Evol. Microbiol.">
        <title>Complete genome sequence of Corynebacterium casei LMG S-19264T (=DSM 44701T), isolated from a smear-ripened cheese.</title>
        <authorList>
            <consortium name="US DOE Joint Genome Institute (JGI-PGF)"/>
            <person name="Walter F."/>
            <person name="Albersmeier A."/>
            <person name="Kalinowski J."/>
            <person name="Ruckert C."/>
        </authorList>
    </citation>
    <scope>NUCLEOTIDE SEQUENCE</scope>
    <source>
        <strain evidence="2">CGMCC 1.12987</strain>
    </source>
</reference>
<keyword evidence="1" id="KW-1133">Transmembrane helix</keyword>
<evidence type="ECO:0000313" key="2">
    <source>
        <dbReference type="EMBL" id="GGG00592.1"/>
    </source>
</evidence>
<keyword evidence="1" id="KW-0472">Membrane</keyword>
<protein>
    <recommendedName>
        <fullName evidence="4">Pilin</fullName>
    </recommendedName>
</protein>
<dbReference type="EMBL" id="BMGR01000005">
    <property type="protein sequence ID" value="GGG00592.1"/>
    <property type="molecule type" value="Genomic_DNA"/>
</dbReference>
<dbReference type="RefSeq" id="WP_188530659.1">
    <property type="nucleotide sequence ID" value="NZ_BMGR01000005.1"/>
</dbReference>